<feature type="domain" description="C2H2-type" evidence="13">
    <location>
        <begin position="717"/>
        <end position="744"/>
    </location>
</feature>
<feature type="compositionally biased region" description="Basic and acidic residues" evidence="12">
    <location>
        <begin position="900"/>
        <end position="923"/>
    </location>
</feature>
<evidence type="ECO:0000256" key="11">
    <source>
        <dbReference type="PROSITE-ProRule" id="PRU00042"/>
    </source>
</evidence>
<feature type="domain" description="C2H2-type" evidence="13">
    <location>
        <begin position="745"/>
        <end position="772"/>
    </location>
</feature>
<dbReference type="PANTHER" id="PTHR24391">
    <property type="entry name" value="HISTONE H4 TRANSCRIPTION FACTOR-RELATED"/>
    <property type="match status" value="1"/>
</dbReference>
<comment type="subcellular location">
    <subcellularLocation>
        <location evidence="1">Nucleus</location>
    </subcellularLocation>
</comment>
<evidence type="ECO:0000256" key="3">
    <source>
        <dbReference type="ARBA" id="ARBA00022737"/>
    </source>
</evidence>
<keyword evidence="10" id="KW-0539">Nucleus</keyword>
<dbReference type="PaxDb" id="8022-A0A060WXM5"/>
<feature type="compositionally biased region" description="Basic and acidic residues" evidence="12">
    <location>
        <begin position="566"/>
        <end position="598"/>
    </location>
</feature>
<dbReference type="InterPro" id="IPR013087">
    <property type="entry name" value="Znf_C2H2_type"/>
</dbReference>
<dbReference type="Gene3D" id="3.30.160.60">
    <property type="entry name" value="Classic Zinc Finger"/>
    <property type="match status" value="6"/>
</dbReference>
<feature type="region of interest" description="Disordered" evidence="12">
    <location>
        <begin position="361"/>
        <end position="407"/>
    </location>
</feature>
<feature type="region of interest" description="Disordered" evidence="12">
    <location>
        <begin position="259"/>
        <end position="291"/>
    </location>
</feature>
<reference evidence="14" key="2">
    <citation type="submission" date="2014-03" db="EMBL/GenBank/DDBJ databases">
        <authorList>
            <person name="Genoscope - CEA"/>
        </authorList>
    </citation>
    <scope>NUCLEOTIDE SEQUENCE</scope>
</reference>
<keyword evidence="9" id="KW-0804">Transcription</keyword>
<keyword evidence="2" id="KW-0479">Metal-binding</keyword>
<dbReference type="GO" id="GO:0000978">
    <property type="term" value="F:RNA polymerase II cis-regulatory region sequence-specific DNA binding"/>
    <property type="evidence" value="ECO:0007669"/>
    <property type="project" value="TreeGrafter"/>
</dbReference>
<evidence type="ECO:0000259" key="13">
    <source>
        <dbReference type="PROSITE" id="PS50157"/>
    </source>
</evidence>
<feature type="compositionally biased region" description="Polar residues" evidence="12">
    <location>
        <begin position="261"/>
        <end position="276"/>
    </location>
</feature>
<evidence type="ECO:0000256" key="8">
    <source>
        <dbReference type="ARBA" id="ARBA00023155"/>
    </source>
</evidence>
<evidence type="ECO:0000256" key="1">
    <source>
        <dbReference type="ARBA" id="ARBA00004123"/>
    </source>
</evidence>
<feature type="compositionally biased region" description="Acidic residues" evidence="12">
    <location>
        <begin position="852"/>
        <end position="862"/>
    </location>
</feature>
<dbReference type="SUPFAM" id="SSF57667">
    <property type="entry name" value="beta-beta-alpha zinc fingers"/>
    <property type="match status" value="3"/>
</dbReference>
<dbReference type="GO" id="GO:0000981">
    <property type="term" value="F:DNA-binding transcription factor activity, RNA polymerase II-specific"/>
    <property type="evidence" value="ECO:0007669"/>
    <property type="project" value="TreeGrafter"/>
</dbReference>
<evidence type="ECO:0000256" key="6">
    <source>
        <dbReference type="ARBA" id="ARBA00023015"/>
    </source>
</evidence>
<keyword evidence="7" id="KW-0238">DNA-binding</keyword>
<keyword evidence="3" id="KW-0677">Repeat</keyword>
<feature type="compositionally biased region" description="Basic and acidic residues" evidence="12">
    <location>
        <begin position="863"/>
        <end position="873"/>
    </location>
</feature>
<accession>A0A060WXM5</accession>
<evidence type="ECO:0000256" key="10">
    <source>
        <dbReference type="ARBA" id="ARBA00023242"/>
    </source>
</evidence>
<feature type="domain" description="C2H2-type" evidence="13">
    <location>
        <begin position="180"/>
        <end position="207"/>
    </location>
</feature>
<dbReference type="GO" id="GO:0000122">
    <property type="term" value="P:negative regulation of transcription by RNA polymerase II"/>
    <property type="evidence" value="ECO:0007669"/>
    <property type="project" value="UniProtKB-ARBA"/>
</dbReference>
<dbReference type="SMART" id="SM00355">
    <property type="entry name" value="ZnF_C2H2"/>
    <property type="match status" value="8"/>
</dbReference>
<evidence type="ECO:0000313" key="14">
    <source>
        <dbReference type="EMBL" id="CDQ69809.1"/>
    </source>
</evidence>
<dbReference type="InterPro" id="IPR008598">
    <property type="entry name" value="Di19_Zn-bd"/>
</dbReference>
<evidence type="ECO:0000256" key="7">
    <source>
        <dbReference type="ARBA" id="ARBA00023125"/>
    </source>
</evidence>
<dbReference type="GO" id="GO:0005634">
    <property type="term" value="C:nucleus"/>
    <property type="evidence" value="ECO:0007669"/>
    <property type="project" value="UniProtKB-SubCell"/>
</dbReference>
<feature type="region of interest" description="Disordered" evidence="12">
    <location>
        <begin position="836"/>
        <end position="973"/>
    </location>
</feature>
<dbReference type="Proteomes" id="UP000193380">
    <property type="component" value="Unassembled WGS sequence"/>
</dbReference>
<reference evidence="14" key="1">
    <citation type="journal article" date="2014" name="Nat. Commun.">
        <title>The rainbow trout genome provides novel insights into evolution after whole-genome duplication in vertebrates.</title>
        <authorList>
            <person name="Berthelot C."/>
            <person name="Brunet F."/>
            <person name="Chalopin D."/>
            <person name="Juanchich A."/>
            <person name="Bernard M."/>
            <person name="Noel B."/>
            <person name="Bento P."/>
            <person name="Da Silva C."/>
            <person name="Labadie K."/>
            <person name="Alberti A."/>
            <person name="Aury J.M."/>
            <person name="Louis A."/>
            <person name="Dehais P."/>
            <person name="Bardou P."/>
            <person name="Montfort J."/>
            <person name="Klopp C."/>
            <person name="Cabau C."/>
            <person name="Gaspin C."/>
            <person name="Thorgaard G.H."/>
            <person name="Boussaha M."/>
            <person name="Quillet E."/>
            <person name="Guyomard R."/>
            <person name="Galiana D."/>
            <person name="Bobe J."/>
            <person name="Volff J.N."/>
            <person name="Genet C."/>
            <person name="Wincker P."/>
            <person name="Jaillon O."/>
            <person name="Roest Crollius H."/>
            <person name="Guiguen Y."/>
        </authorList>
    </citation>
    <scope>NUCLEOTIDE SEQUENCE [LARGE SCALE GENOMIC DNA]</scope>
</reference>
<dbReference type="STRING" id="8022.A0A060WXM5"/>
<dbReference type="FunFam" id="3.30.160.60:FF:000744">
    <property type="entry name" value="zinc finger E-box-binding homeobox 1"/>
    <property type="match status" value="1"/>
</dbReference>
<dbReference type="InterPro" id="IPR051574">
    <property type="entry name" value="ZnF_E-box_Homeobox"/>
</dbReference>
<evidence type="ECO:0000256" key="5">
    <source>
        <dbReference type="ARBA" id="ARBA00022833"/>
    </source>
</evidence>
<dbReference type="Pfam" id="PF00096">
    <property type="entry name" value="zf-C2H2"/>
    <property type="match status" value="3"/>
</dbReference>
<proteinExistence type="predicted"/>
<dbReference type="InterPro" id="IPR036236">
    <property type="entry name" value="Znf_C2H2_sf"/>
</dbReference>
<dbReference type="Pfam" id="PF05605">
    <property type="entry name" value="zf-Di19"/>
    <property type="match status" value="1"/>
</dbReference>
<feature type="compositionally biased region" description="Polar residues" evidence="12">
    <location>
        <begin position="961"/>
        <end position="973"/>
    </location>
</feature>
<feature type="compositionally biased region" description="Polar residues" evidence="12">
    <location>
        <begin position="490"/>
        <end position="502"/>
    </location>
</feature>
<dbReference type="FunFam" id="3.30.160.60:FF:001498">
    <property type="entry name" value="Zinc finger protein 404"/>
    <property type="match status" value="1"/>
</dbReference>
<gene>
    <name evidence="14" type="ORF">GSONMT00047434001</name>
</gene>
<dbReference type="PANTHER" id="PTHR24391:SF28">
    <property type="entry name" value="ZINC FINGER E-BOX-BINDING HOMEOBOX 2"/>
    <property type="match status" value="1"/>
</dbReference>
<keyword evidence="6" id="KW-0805">Transcription regulation</keyword>
<evidence type="ECO:0000256" key="2">
    <source>
        <dbReference type="ARBA" id="ARBA00022723"/>
    </source>
</evidence>
<sequence length="973" mass="108067">MVYLLGVLRHSTCFYPLSLFFPAGHRSDSQALEDMAHYDFLVQLRKESSHHYHQHHQPPNGSATAPAMYHPGSLNLHDDPLPIWSPGTQRSPEGQDGIPLSPDAVRNLQACPFCQRTYHLGASLREHIKFCHERDGGHIVCPVCGYTPRYRAQMEQHMALHSQVEDKHPGSDHGIESRKFKCLQCGKAFKYKHHLKEHLRIHSGEKPYECSNCKKRFSHSGSYSSHLSSKKCLTGGGGGSGGGGEGSYNNGHGHHGAYYSSLASPSAGSGRNSSRMGSPYPPHTQEERPPMGLERNLYLPRDHGTRLLRGQELGWELGRRWDPTPERFLRASVFKESTLLPYLHAGTGEKFEQMLQAMLHREEGGSGSAREEGRLGVHNGGRDGKASPEAPLKLKRDRAGSGDGQGVSGGVTCRWCSQLFPSPAILLQHERYLCKIYREAMEVSEDPHSKKHLSPLYFSTRPPLHPPPSPDNHKPPAMTNGFPKDKSPLQRPSWNSVPQQLLESGRSDGSPGQPAPTSPATDMSSPPPLGRRRVPSSGRAAPQGRTHRSYSSENDQPLDLSLPKPQEGKAIEDSKPYNGHPHWEEKRQKTQRDQAENQHHRRLIYSGAHIVGGSIYSAYPLFNPMMPAGLAGSEHDGVPSLPLSRPVSNQGFLSPMTYMMESDTDAVLKRIHQERRALMGEVIGRGGLDYLSLIQEGGEGEGGPGRKRLQKTDEGLYACDICDKTFQKSSSLLRHKYEHTGKRPHECKICKKAFKHKHHLIEHSRLHSGEKPYQCDKCGKRFSHSGSYSQHMNHRYAYCSLHQDQEGGEELPLTPGGPTDVGHMAVDTPLSMEDTPTFLSDSSLDGGIEGRVDEEEEEEEHVTEETEGGRMKEACSLSGSMPGEGLGPSPSLVQGSPVGRDSEREQRERDKEQVDRHNEERESAGLGTHGLETNHHWDKDTLERNGDQNTDTYELSPEAPVSQQWTSVPKQCI</sequence>
<dbReference type="GO" id="GO:0008270">
    <property type="term" value="F:zinc ion binding"/>
    <property type="evidence" value="ECO:0007669"/>
    <property type="project" value="UniProtKB-KW"/>
</dbReference>
<dbReference type="PROSITE" id="PS50157">
    <property type="entry name" value="ZINC_FINGER_C2H2_2"/>
    <property type="match status" value="4"/>
</dbReference>
<dbReference type="EMBL" id="FR904685">
    <property type="protein sequence ID" value="CDQ69809.1"/>
    <property type="molecule type" value="Genomic_DNA"/>
</dbReference>
<dbReference type="FunFam" id="3.30.160.60:FF:000045">
    <property type="entry name" value="ZFP69 zinc finger protein B"/>
    <property type="match status" value="1"/>
</dbReference>
<evidence type="ECO:0000256" key="4">
    <source>
        <dbReference type="ARBA" id="ARBA00022771"/>
    </source>
</evidence>
<evidence type="ECO:0000256" key="12">
    <source>
        <dbReference type="SAM" id="MobiDB-lite"/>
    </source>
</evidence>
<feature type="region of interest" description="Disordered" evidence="12">
    <location>
        <begin position="49"/>
        <end position="101"/>
    </location>
</feature>
<name>A0A060WXM5_ONCMY</name>
<dbReference type="AlphaFoldDB" id="A0A060WXM5"/>
<feature type="compositionally biased region" description="Basic and acidic residues" evidence="12">
    <location>
        <begin position="361"/>
        <end position="400"/>
    </location>
</feature>
<feature type="compositionally biased region" description="Basic and acidic residues" evidence="12">
    <location>
        <begin position="932"/>
        <end position="946"/>
    </location>
</feature>
<dbReference type="PROSITE" id="PS00028">
    <property type="entry name" value="ZINC_FINGER_C2H2_1"/>
    <property type="match status" value="4"/>
</dbReference>
<feature type="region of interest" description="Disordered" evidence="12">
    <location>
        <begin position="443"/>
        <end position="598"/>
    </location>
</feature>
<dbReference type="FunFam" id="3.30.160.60:FF:000013">
    <property type="entry name" value="Putative zinc finger E-box-binding homeobox 2"/>
    <property type="match status" value="2"/>
</dbReference>
<keyword evidence="5" id="KW-0862">Zinc</keyword>
<organism evidence="14 15">
    <name type="scientific">Oncorhynchus mykiss</name>
    <name type="common">Rainbow trout</name>
    <name type="synonym">Salmo gairdneri</name>
    <dbReference type="NCBI Taxonomy" id="8022"/>
    <lineage>
        <taxon>Eukaryota</taxon>
        <taxon>Metazoa</taxon>
        <taxon>Chordata</taxon>
        <taxon>Craniata</taxon>
        <taxon>Vertebrata</taxon>
        <taxon>Euteleostomi</taxon>
        <taxon>Actinopterygii</taxon>
        <taxon>Neopterygii</taxon>
        <taxon>Teleostei</taxon>
        <taxon>Protacanthopterygii</taxon>
        <taxon>Salmoniformes</taxon>
        <taxon>Salmonidae</taxon>
        <taxon>Salmoninae</taxon>
        <taxon>Oncorhynchus</taxon>
    </lineage>
</organism>
<feature type="domain" description="C2H2-type" evidence="13">
    <location>
        <begin position="773"/>
        <end position="807"/>
    </location>
</feature>
<keyword evidence="4 11" id="KW-0863">Zinc-finger</keyword>
<protein>
    <recommendedName>
        <fullName evidence="13">C2H2-type domain-containing protein</fullName>
    </recommendedName>
</protein>
<keyword evidence="8" id="KW-0371">Homeobox</keyword>
<evidence type="ECO:0000313" key="15">
    <source>
        <dbReference type="Proteomes" id="UP000193380"/>
    </source>
</evidence>
<evidence type="ECO:0000256" key="9">
    <source>
        <dbReference type="ARBA" id="ARBA00023163"/>
    </source>
</evidence>